<accession>A0AAD5BV16</accession>
<evidence type="ECO:0000256" key="1">
    <source>
        <dbReference type="SAM" id="MobiDB-lite"/>
    </source>
</evidence>
<protein>
    <submittedName>
        <fullName evidence="2">Uncharacterized protein</fullName>
    </submittedName>
</protein>
<dbReference type="PANTHER" id="PTHR33673:SF36">
    <property type="entry name" value="MYB-LIKE PROTEIN Q"/>
    <property type="match status" value="1"/>
</dbReference>
<gene>
    <name evidence="2" type="ORF">M8C21_020059</name>
</gene>
<sequence>MDPKSPSGPTSDITSQTSTKDETVNSSSSDDGPSMSVSDSTHESTSPSMSLTQSPPVQVMDRTDDLDLDSSSRFASPSSLWSSASSESLFSIRLTSSFQHDQAHLSAADAVEHLSPSDVGSLRAESLNKLDGHMSDLIEPQKVVRWKTQVERLLDEGVKPQVPQLDSSPITDRNSSEPNKEADAPASAAPNTPDQKLVRADEE</sequence>
<evidence type="ECO:0000313" key="2">
    <source>
        <dbReference type="EMBL" id="KAI7728963.1"/>
    </source>
</evidence>
<feature type="region of interest" description="Disordered" evidence="1">
    <location>
        <begin position="1"/>
        <end position="85"/>
    </location>
</feature>
<feature type="region of interest" description="Disordered" evidence="1">
    <location>
        <begin position="157"/>
        <end position="203"/>
    </location>
</feature>
<evidence type="ECO:0000313" key="3">
    <source>
        <dbReference type="Proteomes" id="UP001206925"/>
    </source>
</evidence>
<feature type="compositionally biased region" description="Basic and acidic residues" evidence="1">
    <location>
        <begin position="174"/>
        <end position="183"/>
    </location>
</feature>
<feature type="compositionally biased region" description="Polar residues" evidence="1">
    <location>
        <begin position="164"/>
        <end position="173"/>
    </location>
</feature>
<proteinExistence type="predicted"/>
<dbReference type="Proteomes" id="UP001206925">
    <property type="component" value="Unassembled WGS sequence"/>
</dbReference>
<feature type="non-terminal residue" evidence="2">
    <location>
        <position position="1"/>
    </location>
</feature>
<feature type="compositionally biased region" description="Polar residues" evidence="1">
    <location>
        <begin position="7"/>
        <end position="18"/>
    </location>
</feature>
<reference evidence="2" key="1">
    <citation type="submission" date="2022-06" db="EMBL/GenBank/DDBJ databases">
        <title>Uncovering the hologenomic basis of an extraordinary plant invasion.</title>
        <authorList>
            <person name="Bieker V.C."/>
            <person name="Martin M.D."/>
            <person name="Gilbert T."/>
            <person name="Hodgins K."/>
            <person name="Battlay P."/>
            <person name="Petersen B."/>
            <person name="Wilson J."/>
        </authorList>
    </citation>
    <scope>NUCLEOTIDE SEQUENCE</scope>
    <source>
        <strain evidence="2">AA19_3_7</strain>
        <tissue evidence="2">Leaf</tissue>
    </source>
</reference>
<comment type="caution">
    <text evidence="2">The sequence shown here is derived from an EMBL/GenBank/DDBJ whole genome shotgun (WGS) entry which is preliminary data.</text>
</comment>
<feature type="compositionally biased region" description="Low complexity" evidence="1">
    <location>
        <begin position="26"/>
        <end position="39"/>
    </location>
</feature>
<name>A0AAD5BV16_AMBAR</name>
<dbReference type="PANTHER" id="PTHR33673">
    <property type="entry name" value="SUPPRESSOR SRP40-LIKE PROTEIN"/>
    <property type="match status" value="1"/>
</dbReference>
<feature type="compositionally biased region" description="Low complexity" evidence="1">
    <location>
        <begin position="69"/>
        <end position="85"/>
    </location>
</feature>
<keyword evidence="3" id="KW-1185">Reference proteome</keyword>
<organism evidence="2 3">
    <name type="scientific">Ambrosia artemisiifolia</name>
    <name type="common">Common ragweed</name>
    <dbReference type="NCBI Taxonomy" id="4212"/>
    <lineage>
        <taxon>Eukaryota</taxon>
        <taxon>Viridiplantae</taxon>
        <taxon>Streptophyta</taxon>
        <taxon>Embryophyta</taxon>
        <taxon>Tracheophyta</taxon>
        <taxon>Spermatophyta</taxon>
        <taxon>Magnoliopsida</taxon>
        <taxon>eudicotyledons</taxon>
        <taxon>Gunneridae</taxon>
        <taxon>Pentapetalae</taxon>
        <taxon>asterids</taxon>
        <taxon>campanulids</taxon>
        <taxon>Asterales</taxon>
        <taxon>Asteraceae</taxon>
        <taxon>Asteroideae</taxon>
        <taxon>Heliantheae alliance</taxon>
        <taxon>Heliantheae</taxon>
        <taxon>Ambrosia</taxon>
    </lineage>
</organism>
<feature type="compositionally biased region" description="Polar residues" evidence="1">
    <location>
        <begin position="43"/>
        <end position="56"/>
    </location>
</feature>
<dbReference type="EMBL" id="JAMZMK010011104">
    <property type="protein sequence ID" value="KAI7728963.1"/>
    <property type="molecule type" value="Genomic_DNA"/>
</dbReference>
<dbReference type="AlphaFoldDB" id="A0AAD5BV16"/>